<keyword evidence="2" id="KW-1185">Reference proteome</keyword>
<accession>A0AAD3NN22</accession>
<dbReference type="AlphaFoldDB" id="A0AAD3NN22"/>
<comment type="caution">
    <text evidence="1">The sequence shown here is derived from an EMBL/GenBank/DDBJ whole genome shotgun (WGS) entry which is preliminary data.</text>
</comment>
<proteinExistence type="predicted"/>
<protein>
    <submittedName>
        <fullName evidence="1">Uncharacterized protein</fullName>
    </submittedName>
</protein>
<dbReference type="Proteomes" id="UP001234787">
    <property type="component" value="Unassembled WGS sequence"/>
</dbReference>
<sequence>MPAGLRLCRSNGDGHIDGSPNHLISIYKMEWERTGTESAMAKVKSFRPVHYASRGGGCANRVRLDARPRAPSSPSNPAT</sequence>
<dbReference type="EMBL" id="BSEH01000022">
    <property type="protein sequence ID" value="GLJ56554.1"/>
    <property type="molecule type" value="Genomic_DNA"/>
</dbReference>
<evidence type="ECO:0000313" key="2">
    <source>
        <dbReference type="Proteomes" id="UP001234787"/>
    </source>
</evidence>
<name>A0AAD3NN22_CRYJA</name>
<organism evidence="1 2">
    <name type="scientific">Cryptomeria japonica</name>
    <name type="common">Japanese cedar</name>
    <name type="synonym">Cupressus japonica</name>
    <dbReference type="NCBI Taxonomy" id="3369"/>
    <lineage>
        <taxon>Eukaryota</taxon>
        <taxon>Viridiplantae</taxon>
        <taxon>Streptophyta</taxon>
        <taxon>Embryophyta</taxon>
        <taxon>Tracheophyta</taxon>
        <taxon>Spermatophyta</taxon>
        <taxon>Pinopsida</taxon>
        <taxon>Pinidae</taxon>
        <taxon>Conifers II</taxon>
        <taxon>Cupressales</taxon>
        <taxon>Cupressaceae</taxon>
        <taxon>Cryptomeria</taxon>
    </lineage>
</organism>
<evidence type="ECO:0000313" key="1">
    <source>
        <dbReference type="EMBL" id="GLJ56554.1"/>
    </source>
</evidence>
<gene>
    <name evidence="1" type="ORF">SUGI_1227940</name>
</gene>
<reference evidence="1" key="1">
    <citation type="submission" date="2022-12" db="EMBL/GenBank/DDBJ databases">
        <title>Chromosome-Level Genome Assembly of Japanese Cedar (Cryptomeriajaponica D. Don).</title>
        <authorList>
            <person name="Fujino T."/>
            <person name="Yamaguchi K."/>
            <person name="Yokoyama T."/>
            <person name="Hamanaka T."/>
            <person name="Harazono Y."/>
            <person name="Kamada H."/>
            <person name="Kobayashi W."/>
            <person name="Ujino-Ihara T."/>
            <person name="Uchiyama K."/>
            <person name="Matsumoto A."/>
            <person name="Izuno A."/>
            <person name="Tsumura Y."/>
            <person name="Toyoda A."/>
            <person name="Shigenobu S."/>
            <person name="Moriguchi Y."/>
            <person name="Ueno S."/>
            <person name="Kasahara M."/>
        </authorList>
    </citation>
    <scope>NUCLEOTIDE SEQUENCE</scope>
</reference>